<accession>A0AAP5GWB5</accession>
<dbReference type="PANTHER" id="PTHR38460">
    <property type="entry name" value="TAUTOMERASE YOLI-RELATED"/>
    <property type="match status" value="1"/>
</dbReference>
<dbReference type="InterPro" id="IPR037479">
    <property type="entry name" value="Tauto_MSAD"/>
</dbReference>
<dbReference type="PANTHER" id="PTHR38460:SF1">
    <property type="entry name" value="TAUTOMERASE YOLI-RELATED"/>
    <property type="match status" value="1"/>
</dbReference>
<evidence type="ECO:0000313" key="1">
    <source>
        <dbReference type="EMBL" id="MDR6721764.1"/>
    </source>
</evidence>
<dbReference type="Proteomes" id="UP001254832">
    <property type="component" value="Unassembled WGS sequence"/>
</dbReference>
<dbReference type="AlphaFoldDB" id="A0AAP5GWB5"/>
<gene>
    <name evidence="1" type="ORF">J2W91_000212</name>
</gene>
<reference evidence="1" key="1">
    <citation type="submission" date="2023-07" db="EMBL/GenBank/DDBJ databases">
        <title>Sorghum-associated microbial communities from plants grown in Nebraska, USA.</title>
        <authorList>
            <person name="Schachtman D."/>
        </authorList>
    </citation>
    <scope>NUCLEOTIDE SEQUENCE</scope>
    <source>
        <strain evidence="1">BE80</strain>
    </source>
</reference>
<proteinExistence type="predicted"/>
<dbReference type="SUPFAM" id="SSF55331">
    <property type="entry name" value="Tautomerase/MIF"/>
    <property type="match status" value="1"/>
</dbReference>
<evidence type="ECO:0000313" key="2">
    <source>
        <dbReference type="Proteomes" id="UP001254832"/>
    </source>
</evidence>
<comment type="caution">
    <text evidence="1">The sequence shown here is derived from an EMBL/GenBank/DDBJ whole genome shotgun (WGS) entry which is preliminary data.</text>
</comment>
<organism evidence="1 2">
    <name type="scientific">Paenibacillus amylolyticus</name>
    <dbReference type="NCBI Taxonomy" id="1451"/>
    <lineage>
        <taxon>Bacteria</taxon>
        <taxon>Bacillati</taxon>
        <taxon>Bacillota</taxon>
        <taxon>Bacilli</taxon>
        <taxon>Bacillales</taxon>
        <taxon>Paenibacillaceae</taxon>
        <taxon>Paenibacillus</taxon>
    </lineage>
</organism>
<dbReference type="RefSeq" id="WP_145048774.1">
    <property type="nucleotide sequence ID" value="NZ_JAVDTR010000001.1"/>
</dbReference>
<dbReference type="Pfam" id="PF14552">
    <property type="entry name" value="Tautomerase_2"/>
    <property type="match status" value="1"/>
</dbReference>
<protein>
    <submittedName>
        <fullName evidence="1">Phenylpyruvate tautomerase PptA (4-oxalocrotonate tautomerase family)</fullName>
    </submittedName>
</protein>
<sequence length="127" mass="14629">MPLTRIVTLKGRSSEEKAQIGEIVLQTIVDKLHVPANDRFLIIEELEREHFSFDPTCLDIERSEGFLIVQITLNAGRSADVKKEFYAELAEQLHQQRDIRKEDVFINLIEVTKDNWSYGNGEAPFIV</sequence>
<name>A0AAP5GWB5_PAEAM</name>
<dbReference type="Gene3D" id="3.30.429.10">
    <property type="entry name" value="Macrophage Migration Inhibitory Factor"/>
    <property type="match status" value="1"/>
</dbReference>
<dbReference type="InterPro" id="IPR014347">
    <property type="entry name" value="Tautomerase/MIF_sf"/>
</dbReference>
<dbReference type="EMBL" id="JAVDTR010000001">
    <property type="protein sequence ID" value="MDR6721764.1"/>
    <property type="molecule type" value="Genomic_DNA"/>
</dbReference>